<dbReference type="PROSITE" id="PS50928">
    <property type="entry name" value="ABC_TM1"/>
    <property type="match status" value="1"/>
</dbReference>
<dbReference type="CDD" id="cd06261">
    <property type="entry name" value="TM_PBP2"/>
    <property type="match status" value="1"/>
</dbReference>
<comment type="subcellular location">
    <subcellularLocation>
        <location evidence="1 7">Cell membrane</location>
        <topology evidence="1 7">Multi-pass membrane protein</topology>
    </subcellularLocation>
</comment>
<feature type="transmembrane region" description="Helical" evidence="7">
    <location>
        <begin position="215"/>
        <end position="238"/>
    </location>
</feature>
<comment type="similarity">
    <text evidence="7">Belongs to the binding-protein-dependent transport system permease family.</text>
</comment>
<keyword evidence="10" id="KW-1185">Reference proteome</keyword>
<gene>
    <name evidence="9" type="ORF">HMPREF0202_02221</name>
</gene>
<dbReference type="PANTHER" id="PTHR43744">
    <property type="entry name" value="ABC TRANSPORTER PERMEASE PROTEIN MG189-RELATED-RELATED"/>
    <property type="match status" value="1"/>
</dbReference>
<evidence type="ECO:0000256" key="4">
    <source>
        <dbReference type="ARBA" id="ARBA00022692"/>
    </source>
</evidence>
<evidence type="ECO:0000256" key="3">
    <source>
        <dbReference type="ARBA" id="ARBA00022475"/>
    </source>
</evidence>
<dbReference type="PATRIC" id="fig|1319815.3.peg.2138"/>
<keyword evidence="6 7" id="KW-0472">Membrane</keyword>
<evidence type="ECO:0000259" key="8">
    <source>
        <dbReference type="PROSITE" id="PS50928"/>
    </source>
</evidence>
<dbReference type="InterPro" id="IPR035906">
    <property type="entry name" value="MetI-like_sf"/>
</dbReference>
<keyword evidence="4 7" id="KW-0812">Transmembrane</keyword>
<dbReference type="PANTHER" id="PTHR43744:SF6">
    <property type="entry name" value="ABC TRANSPORTER PERMEASE PROTEIN YESQ-RELATED"/>
    <property type="match status" value="1"/>
</dbReference>
<dbReference type="eggNOG" id="COG0395">
    <property type="taxonomic scope" value="Bacteria"/>
</dbReference>
<dbReference type="HOGENOM" id="CLU_016047_1_1_0"/>
<reference evidence="9 10" key="1">
    <citation type="submission" date="2013-08" db="EMBL/GenBank/DDBJ databases">
        <authorList>
            <person name="Weinstock G."/>
            <person name="Sodergren E."/>
            <person name="Wylie T."/>
            <person name="Fulton L."/>
            <person name="Fulton R."/>
            <person name="Fronick C."/>
            <person name="O'Laughlin M."/>
            <person name="Godfrey J."/>
            <person name="Miner T."/>
            <person name="Herter B."/>
            <person name="Appelbaum E."/>
            <person name="Cordes M."/>
            <person name="Lek S."/>
            <person name="Wollam A."/>
            <person name="Pepin K.H."/>
            <person name="Palsikar V.B."/>
            <person name="Mitreva M."/>
            <person name="Wilson R.K."/>
        </authorList>
    </citation>
    <scope>NUCLEOTIDE SEQUENCE [LARGE SCALE GENOMIC DNA]</scope>
    <source>
        <strain evidence="9 10">ATCC BAA-474</strain>
    </source>
</reference>
<evidence type="ECO:0000256" key="1">
    <source>
        <dbReference type="ARBA" id="ARBA00004651"/>
    </source>
</evidence>
<proteinExistence type="inferred from homology"/>
<dbReference type="Gene3D" id="1.10.3720.10">
    <property type="entry name" value="MetI-like"/>
    <property type="match status" value="1"/>
</dbReference>
<name>U7V9T3_9FUSO</name>
<protein>
    <submittedName>
        <fullName evidence="9">ABC transporter, permease protein</fullName>
    </submittedName>
</protein>
<feature type="transmembrane region" description="Helical" evidence="7">
    <location>
        <begin position="138"/>
        <end position="154"/>
    </location>
</feature>
<evidence type="ECO:0000256" key="5">
    <source>
        <dbReference type="ARBA" id="ARBA00022989"/>
    </source>
</evidence>
<dbReference type="GO" id="GO:0055085">
    <property type="term" value="P:transmembrane transport"/>
    <property type="evidence" value="ECO:0007669"/>
    <property type="project" value="InterPro"/>
</dbReference>
<dbReference type="InterPro" id="IPR000515">
    <property type="entry name" value="MetI-like"/>
</dbReference>
<dbReference type="SUPFAM" id="SSF161098">
    <property type="entry name" value="MetI-like"/>
    <property type="match status" value="1"/>
</dbReference>
<keyword evidence="2 7" id="KW-0813">Transport</keyword>
<evidence type="ECO:0000313" key="9">
    <source>
        <dbReference type="EMBL" id="ERT67899.1"/>
    </source>
</evidence>
<feature type="transmembrane region" description="Helical" evidence="7">
    <location>
        <begin position="274"/>
        <end position="295"/>
    </location>
</feature>
<dbReference type="AlphaFoldDB" id="U7V9T3"/>
<feature type="transmembrane region" description="Helical" evidence="7">
    <location>
        <begin position="174"/>
        <end position="194"/>
    </location>
</feature>
<accession>U7V9T3</accession>
<feature type="transmembrane region" description="Helical" evidence="7">
    <location>
        <begin position="37"/>
        <end position="59"/>
    </location>
</feature>
<dbReference type="STRING" id="1319815.HMPREF0202_02221"/>
<sequence length="310" mass="34894">MENVKNINISIDEISDDIRKENQLRARKRNIISGIKVGLRYLTLAIVGIAMLYPLIWLLGASFKTNADIFTSIGFIPKDFKFDFSGYVNGWKTSTEYTFTTYFFNTFKIVLPKVALTIVSAVLTAYGFARFKFPGKKILFGILISTLLLPNVVLRIPQFLMYKNFGWLDTYLPLFIPAAFATDTFFVFMLIQFIRGLPKEIEEAACVDGCNSLQTLIYIMVPMLKPAIISIALFQFMWTMNDFMGPLIYLSSVEKYPVALALKMSMDVSSSVNWNQILAMSIIGLAPSLIVFFCAQRHFVDGISAGGVKG</sequence>
<evidence type="ECO:0000313" key="10">
    <source>
        <dbReference type="Proteomes" id="UP000017081"/>
    </source>
</evidence>
<dbReference type="GO" id="GO:0005886">
    <property type="term" value="C:plasma membrane"/>
    <property type="evidence" value="ECO:0007669"/>
    <property type="project" value="UniProtKB-SubCell"/>
</dbReference>
<organism evidence="9 10">
    <name type="scientific">Cetobacterium somerae ATCC BAA-474</name>
    <dbReference type="NCBI Taxonomy" id="1319815"/>
    <lineage>
        <taxon>Bacteria</taxon>
        <taxon>Fusobacteriati</taxon>
        <taxon>Fusobacteriota</taxon>
        <taxon>Fusobacteriia</taxon>
        <taxon>Fusobacteriales</taxon>
        <taxon>Fusobacteriaceae</taxon>
        <taxon>Cetobacterium</taxon>
    </lineage>
</organism>
<dbReference type="Proteomes" id="UP000017081">
    <property type="component" value="Unassembled WGS sequence"/>
</dbReference>
<comment type="caution">
    <text evidence="9">The sequence shown here is derived from an EMBL/GenBank/DDBJ whole genome shotgun (WGS) entry which is preliminary data.</text>
</comment>
<feature type="domain" description="ABC transmembrane type-1" evidence="8">
    <location>
        <begin position="103"/>
        <end position="295"/>
    </location>
</feature>
<keyword evidence="5 7" id="KW-1133">Transmembrane helix</keyword>
<evidence type="ECO:0000256" key="6">
    <source>
        <dbReference type="ARBA" id="ARBA00023136"/>
    </source>
</evidence>
<dbReference type="RefSeq" id="WP_023051753.1">
    <property type="nucleotide sequence ID" value="NZ_CP173062.2"/>
</dbReference>
<feature type="transmembrane region" description="Helical" evidence="7">
    <location>
        <begin position="109"/>
        <end position="129"/>
    </location>
</feature>
<evidence type="ECO:0000256" key="2">
    <source>
        <dbReference type="ARBA" id="ARBA00022448"/>
    </source>
</evidence>
<dbReference type="EMBL" id="AXZF01000101">
    <property type="protein sequence ID" value="ERT67899.1"/>
    <property type="molecule type" value="Genomic_DNA"/>
</dbReference>
<evidence type="ECO:0000256" key="7">
    <source>
        <dbReference type="RuleBase" id="RU363032"/>
    </source>
</evidence>
<dbReference type="Pfam" id="PF00528">
    <property type="entry name" value="BPD_transp_1"/>
    <property type="match status" value="1"/>
</dbReference>
<keyword evidence="3" id="KW-1003">Cell membrane</keyword>